<dbReference type="EMBL" id="CP036268">
    <property type="protein sequence ID" value="QDT39460.1"/>
    <property type="molecule type" value="Genomic_DNA"/>
</dbReference>
<keyword evidence="4" id="KW-0378">Hydrolase</keyword>
<feature type="domain" description="Endoribonuclease YicC-like C-terminal" evidence="7">
    <location>
        <begin position="169"/>
        <end position="290"/>
    </location>
</feature>
<evidence type="ECO:0000259" key="7">
    <source>
        <dbReference type="Pfam" id="PF08340"/>
    </source>
</evidence>
<dbReference type="OrthoDB" id="9771229at2"/>
<sequence length="290" mass="32641">MTGFGTARAETEAWAATVELKSVNNRYLKVSTRLPEVLNPKEGDVERIIKEFVARGSVQLQIRLEPTDCKTPYRVNADLVKDYWTQAEAIRLDLGKSAPIPISSLFQLPGTLVDVSKATASIEEVWPLVERALRSAGEKLLEFRHYEGAAMDAELRKYAKVIAEQVDAVEKQAPAVISTYREKMLDRIRTALSESDATVTEENLIRETAIHADRCDVTEEIARMRSHLTQFEQFLDDSESQGRKLDFLIQEMNREINTIGSKANDASIAHLVVELKGAVEKLREILQNVE</sequence>
<dbReference type="InterPro" id="IPR013551">
    <property type="entry name" value="YicC-like_C"/>
</dbReference>
<feature type="domain" description="Endoribonuclease YicC-like N-terminal" evidence="6">
    <location>
        <begin position="1"/>
        <end position="152"/>
    </location>
</feature>
<evidence type="ECO:0000313" key="8">
    <source>
        <dbReference type="EMBL" id="QDT39460.1"/>
    </source>
</evidence>
<proteinExistence type="inferred from homology"/>
<evidence type="ECO:0000256" key="4">
    <source>
        <dbReference type="ARBA" id="ARBA00022801"/>
    </source>
</evidence>
<keyword evidence="3" id="KW-0255">Endonuclease</keyword>
<evidence type="ECO:0000256" key="5">
    <source>
        <dbReference type="ARBA" id="ARBA00035648"/>
    </source>
</evidence>
<dbReference type="AlphaFoldDB" id="A0A517R6G2"/>
<dbReference type="InterPro" id="IPR005229">
    <property type="entry name" value="YicC/YloC-like"/>
</dbReference>
<name>A0A517R6G2_9PLAN</name>
<evidence type="ECO:0000259" key="6">
    <source>
        <dbReference type="Pfam" id="PF03755"/>
    </source>
</evidence>
<protein>
    <recommendedName>
        <fullName evidence="10">YicC-like family, N-terminal region</fullName>
    </recommendedName>
</protein>
<dbReference type="Pfam" id="PF08340">
    <property type="entry name" value="YicC-like_C"/>
    <property type="match status" value="1"/>
</dbReference>
<evidence type="ECO:0000256" key="1">
    <source>
        <dbReference type="ARBA" id="ARBA00001968"/>
    </source>
</evidence>
<keyword evidence="9" id="KW-1185">Reference proteome</keyword>
<evidence type="ECO:0000256" key="3">
    <source>
        <dbReference type="ARBA" id="ARBA00022759"/>
    </source>
</evidence>
<dbReference type="GO" id="GO:0004521">
    <property type="term" value="F:RNA endonuclease activity"/>
    <property type="evidence" value="ECO:0007669"/>
    <property type="project" value="InterPro"/>
</dbReference>
<reference evidence="8 9" key="1">
    <citation type="submission" date="2019-02" db="EMBL/GenBank/DDBJ databases">
        <title>Deep-cultivation of Planctomycetes and their phenomic and genomic characterization uncovers novel biology.</title>
        <authorList>
            <person name="Wiegand S."/>
            <person name="Jogler M."/>
            <person name="Boedeker C."/>
            <person name="Pinto D."/>
            <person name="Vollmers J."/>
            <person name="Rivas-Marin E."/>
            <person name="Kohn T."/>
            <person name="Peeters S.H."/>
            <person name="Heuer A."/>
            <person name="Rast P."/>
            <person name="Oberbeckmann S."/>
            <person name="Bunk B."/>
            <person name="Jeske O."/>
            <person name="Meyerdierks A."/>
            <person name="Storesund J.E."/>
            <person name="Kallscheuer N."/>
            <person name="Luecker S."/>
            <person name="Lage O.M."/>
            <person name="Pohl T."/>
            <person name="Merkel B.J."/>
            <person name="Hornburger P."/>
            <person name="Mueller R.-W."/>
            <person name="Bruemmer F."/>
            <person name="Labrenz M."/>
            <person name="Spormann A.M."/>
            <person name="Op den Camp H."/>
            <person name="Overmann J."/>
            <person name="Amann R."/>
            <person name="Jetten M.S.M."/>
            <person name="Mascher T."/>
            <person name="Medema M.H."/>
            <person name="Devos D.P."/>
            <person name="Kaster A.-K."/>
            <person name="Ovreas L."/>
            <person name="Rohde M."/>
            <person name="Galperin M.Y."/>
            <person name="Jogler C."/>
        </authorList>
    </citation>
    <scope>NUCLEOTIDE SEQUENCE [LARGE SCALE GENOMIC DNA]</scope>
    <source>
        <strain evidence="8 9">Pan189</strain>
    </source>
</reference>
<dbReference type="PANTHER" id="PTHR30636">
    <property type="entry name" value="UPF0701 PROTEIN YICC"/>
    <property type="match status" value="1"/>
</dbReference>
<comment type="cofactor">
    <cofactor evidence="1">
        <name>a divalent metal cation</name>
        <dbReference type="ChEBI" id="CHEBI:60240"/>
    </cofactor>
</comment>
<dbReference type="InterPro" id="IPR013527">
    <property type="entry name" value="YicC-like_N"/>
</dbReference>
<dbReference type="NCBIfam" id="TIGR00255">
    <property type="entry name" value="YicC/YloC family endoribonuclease"/>
    <property type="match status" value="1"/>
</dbReference>
<dbReference type="Proteomes" id="UP000317318">
    <property type="component" value="Chromosome"/>
</dbReference>
<dbReference type="Pfam" id="PF03755">
    <property type="entry name" value="YicC-like_N"/>
    <property type="match status" value="1"/>
</dbReference>
<gene>
    <name evidence="8" type="ORF">Pan189_38680</name>
</gene>
<organism evidence="8 9">
    <name type="scientific">Stratiformator vulcanicus</name>
    <dbReference type="NCBI Taxonomy" id="2527980"/>
    <lineage>
        <taxon>Bacteria</taxon>
        <taxon>Pseudomonadati</taxon>
        <taxon>Planctomycetota</taxon>
        <taxon>Planctomycetia</taxon>
        <taxon>Planctomycetales</taxon>
        <taxon>Planctomycetaceae</taxon>
        <taxon>Stratiformator</taxon>
    </lineage>
</organism>
<keyword evidence="2" id="KW-0540">Nuclease</keyword>
<evidence type="ECO:0000256" key="2">
    <source>
        <dbReference type="ARBA" id="ARBA00022722"/>
    </source>
</evidence>
<comment type="similarity">
    <text evidence="5">Belongs to the YicC/YloC family.</text>
</comment>
<evidence type="ECO:0000313" key="9">
    <source>
        <dbReference type="Proteomes" id="UP000317318"/>
    </source>
</evidence>
<evidence type="ECO:0008006" key="10">
    <source>
        <dbReference type="Google" id="ProtNLM"/>
    </source>
</evidence>
<dbReference type="GO" id="GO:0016787">
    <property type="term" value="F:hydrolase activity"/>
    <property type="evidence" value="ECO:0007669"/>
    <property type="project" value="UniProtKB-KW"/>
</dbReference>
<dbReference type="PANTHER" id="PTHR30636:SF3">
    <property type="entry name" value="UPF0701 PROTEIN YICC"/>
    <property type="match status" value="1"/>
</dbReference>
<accession>A0A517R6G2</accession>
<dbReference type="KEGG" id="svp:Pan189_38680"/>